<dbReference type="SUPFAM" id="SSF53955">
    <property type="entry name" value="Lysozyme-like"/>
    <property type="match status" value="1"/>
</dbReference>
<dbReference type="PANTHER" id="PTHR37423">
    <property type="entry name" value="SOLUBLE LYTIC MUREIN TRANSGLYCOSYLASE-RELATED"/>
    <property type="match status" value="1"/>
</dbReference>
<protein>
    <submittedName>
        <fullName evidence="4">Lytic transglycosylase</fullName>
    </submittedName>
</protein>
<accession>A0A2W5N469</accession>
<dbReference type="EMBL" id="QFPW01000018">
    <property type="protein sequence ID" value="PZQ47169.1"/>
    <property type="molecule type" value="Genomic_DNA"/>
</dbReference>
<evidence type="ECO:0000256" key="1">
    <source>
        <dbReference type="ARBA" id="ARBA00007734"/>
    </source>
</evidence>
<comment type="caution">
    <text evidence="4">The sequence shown here is derived from an EMBL/GenBank/DDBJ whole genome shotgun (WGS) entry which is preliminary data.</text>
</comment>
<dbReference type="Pfam" id="PF01464">
    <property type="entry name" value="SLT"/>
    <property type="match status" value="1"/>
</dbReference>
<comment type="similarity">
    <text evidence="1">Belongs to the transglycosylase Slt family.</text>
</comment>
<name>A0A2W5N469_RHOSU</name>
<dbReference type="Proteomes" id="UP000249185">
    <property type="component" value="Unassembled WGS sequence"/>
</dbReference>
<organism evidence="4 5">
    <name type="scientific">Rhodovulum sulfidophilum</name>
    <name type="common">Rhodobacter sulfidophilus</name>
    <dbReference type="NCBI Taxonomy" id="35806"/>
    <lineage>
        <taxon>Bacteria</taxon>
        <taxon>Pseudomonadati</taxon>
        <taxon>Pseudomonadota</taxon>
        <taxon>Alphaproteobacteria</taxon>
        <taxon>Rhodobacterales</taxon>
        <taxon>Paracoccaceae</taxon>
        <taxon>Rhodovulum</taxon>
    </lineage>
</organism>
<gene>
    <name evidence="4" type="ORF">DI556_18310</name>
</gene>
<evidence type="ECO:0000313" key="5">
    <source>
        <dbReference type="Proteomes" id="UP000249185"/>
    </source>
</evidence>
<evidence type="ECO:0000313" key="4">
    <source>
        <dbReference type="EMBL" id="PZQ47169.1"/>
    </source>
</evidence>
<dbReference type="InterPro" id="IPR023346">
    <property type="entry name" value="Lysozyme-like_dom_sf"/>
</dbReference>
<evidence type="ECO:0000256" key="2">
    <source>
        <dbReference type="ARBA" id="ARBA00009387"/>
    </source>
</evidence>
<proteinExistence type="inferred from homology"/>
<comment type="similarity">
    <text evidence="2">Belongs to the virb1 family.</text>
</comment>
<reference evidence="4 5" key="1">
    <citation type="submission" date="2017-08" db="EMBL/GenBank/DDBJ databases">
        <title>Infants hospitalized years apart are colonized by the same room-sourced microbial strains.</title>
        <authorList>
            <person name="Brooks B."/>
            <person name="Olm M.R."/>
            <person name="Firek B.A."/>
            <person name="Baker R."/>
            <person name="Thomas B.C."/>
            <person name="Morowitz M.J."/>
            <person name="Banfield J.F."/>
        </authorList>
    </citation>
    <scope>NUCLEOTIDE SEQUENCE [LARGE SCALE GENOMIC DNA]</scope>
    <source>
        <strain evidence="4">S2_005_002_R2_34</strain>
    </source>
</reference>
<dbReference type="CDD" id="cd00254">
    <property type="entry name" value="LT-like"/>
    <property type="match status" value="1"/>
</dbReference>
<feature type="domain" description="Transglycosylase SLT" evidence="3">
    <location>
        <begin position="96"/>
        <end position="199"/>
    </location>
</feature>
<sequence>MRARRRSSRRGRPLAKRGAASYRAAMRPAARLMLVLLLVAGALPGRANEPAATAPVDLAIATPDAAPDARLAAPPPPRPASAAPAPLSGDARVCEMIEASAKAAAIDPHFFARLIWRESLFDPAAVSPKGAQGIAQFIPSTAALRGLEDPFDAARALGASALYLADLTRAYGNIGLAAVAYNGGEARAARYKAEGGALPDETLAYVEAITGHGAGEWRLDSPKVDLTLRGETFQAGCLALAATRGKAQATPAEPLRAWGVIIATNRNRDGATRQVGRLRNRLAALEGERISYSRPKRLGSRGLVMAQVGRDTRAEAESFCARYRAQGGDCVVLRN</sequence>
<evidence type="ECO:0000259" key="3">
    <source>
        <dbReference type="Pfam" id="PF01464"/>
    </source>
</evidence>
<dbReference type="AlphaFoldDB" id="A0A2W5N469"/>
<dbReference type="Gene3D" id="1.10.530.10">
    <property type="match status" value="1"/>
</dbReference>
<dbReference type="InterPro" id="IPR008258">
    <property type="entry name" value="Transglycosylase_SLT_dom_1"/>
</dbReference>
<dbReference type="PANTHER" id="PTHR37423:SF2">
    <property type="entry name" value="MEMBRANE-BOUND LYTIC MUREIN TRANSGLYCOSYLASE C"/>
    <property type="match status" value="1"/>
</dbReference>